<dbReference type="Proteomes" id="UP000437638">
    <property type="component" value="Unassembled WGS sequence"/>
</dbReference>
<reference evidence="1 2" key="1">
    <citation type="submission" date="2019-12" db="EMBL/GenBank/DDBJ databases">
        <title>Halomonas rutogse sp. nov. isolated from two lakes on Tibetan Plateau.</title>
        <authorList>
            <person name="Gao P."/>
        </authorList>
    </citation>
    <scope>NUCLEOTIDE SEQUENCE [LARGE SCALE GENOMIC DNA]</scope>
    <source>
        <strain evidence="1 2">ZH2S</strain>
    </source>
</reference>
<comment type="caution">
    <text evidence="1">The sequence shown here is derived from an EMBL/GenBank/DDBJ whole genome shotgun (WGS) entry which is preliminary data.</text>
</comment>
<dbReference type="RefSeq" id="WP_160417671.1">
    <property type="nucleotide sequence ID" value="NZ_WTKP01000003.1"/>
</dbReference>
<name>A0A7X3H0T3_9GAMM</name>
<evidence type="ECO:0000313" key="1">
    <source>
        <dbReference type="EMBL" id="MWJ27445.1"/>
    </source>
</evidence>
<organism evidence="1 2">
    <name type="scientific">Vreelandella zhuhanensis</name>
    <dbReference type="NCBI Taxonomy" id="2684210"/>
    <lineage>
        <taxon>Bacteria</taxon>
        <taxon>Pseudomonadati</taxon>
        <taxon>Pseudomonadota</taxon>
        <taxon>Gammaproteobacteria</taxon>
        <taxon>Oceanospirillales</taxon>
        <taxon>Halomonadaceae</taxon>
        <taxon>Vreelandella</taxon>
    </lineage>
</organism>
<dbReference type="EMBL" id="WTKP01000003">
    <property type="protein sequence ID" value="MWJ27445.1"/>
    <property type="molecule type" value="Genomic_DNA"/>
</dbReference>
<evidence type="ECO:0000313" key="2">
    <source>
        <dbReference type="Proteomes" id="UP000437638"/>
    </source>
</evidence>
<keyword evidence="2" id="KW-1185">Reference proteome</keyword>
<proteinExistence type="predicted"/>
<accession>A0A7X3H0T3</accession>
<gene>
    <name evidence="1" type="ORF">GPM19_04360</name>
</gene>
<dbReference type="AlphaFoldDB" id="A0A7X3H0T3"/>
<protein>
    <submittedName>
        <fullName evidence="1">Uncharacterized protein</fullName>
    </submittedName>
</protein>
<sequence>MPPPCLRCTATRTLNLETARHLGIASGALIGGAVGAYRAFSSDGNTDPASRFPLAKLPMAVMGASTGGLAGSLAVQRCFSQWMPPGEGTPWLCLSCGYAFRQPTPSVASPS</sequence>